<dbReference type="Pfam" id="PF01863">
    <property type="entry name" value="YgjP-like"/>
    <property type="match status" value="1"/>
</dbReference>
<gene>
    <name evidence="2" type="ORF">IAC72_02295</name>
</gene>
<reference evidence="2" key="2">
    <citation type="journal article" date="2021" name="PeerJ">
        <title>Extensive microbial diversity within the chicken gut microbiome revealed by metagenomics and culture.</title>
        <authorList>
            <person name="Gilroy R."/>
            <person name="Ravi A."/>
            <person name="Getino M."/>
            <person name="Pursley I."/>
            <person name="Horton D.L."/>
            <person name="Alikhan N.F."/>
            <person name="Baker D."/>
            <person name="Gharbi K."/>
            <person name="Hall N."/>
            <person name="Watson M."/>
            <person name="Adriaenssens E.M."/>
            <person name="Foster-Nyarko E."/>
            <person name="Jarju S."/>
            <person name="Secka A."/>
            <person name="Antonio M."/>
            <person name="Oren A."/>
            <person name="Chaudhuri R.R."/>
            <person name="La Ragione R."/>
            <person name="Hildebrand F."/>
            <person name="Pallen M.J."/>
        </authorList>
    </citation>
    <scope>NUCLEOTIDE SEQUENCE</scope>
    <source>
        <strain evidence="2">ChiHjej12B11-7776</strain>
    </source>
</reference>
<dbReference type="EMBL" id="DVOC01000042">
    <property type="protein sequence ID" value="HIU90830.1"/>
    <property type="molecule type" value="Genomic_DNA"/>
</dbReference>
<dbReference type="PANTHER" id="PTHR30399:SF1">
    <property type="entry name" value="UTP PYROPHOSPHATASE"/>
    <property type="match status" value="1"/>
</dbReference>
<dbReference type="PANTHER" id="PTHR30399">
    <property type="entry name" value="UNCHARACTERIZED PROTEIN YGJP"/>
    <property type="match status" value="1"/>
</dbReference>
<organism evidence="2 3">
    <name type="scientific">Candidatus Fimimonas merdipullorum</name>
    <dbReference type="NCBI Taxonomy" id="2840822"/>
    <lineage>
        <taxon>Bacteria</taxon>
        <taxon>Pseudomonadati</taxon>
        <taxon>Myxococcota</taxon>
        <taxon>Myxococcia</taxon>
        <taxon>Myxococcales</taxon>
        <taxon>Cystobacterineae</taxon>
        <taxon>Myxococcaceae</taxon>
        <taxon>Myxococcaceae incertae sedis</taxon>
        <taxon>Candidatus Fimimonas</taxon>
    </lineage>
</organism>
<evidence type="ECO:0000259" key="1">
    <source>
        <dbReference type="Pfam" id="PF01863"/>
    </source>
</evidence>
<sequence>MKVTVERTAKRIVRIKVSGGQVFVTAHKSLSLAEIKEIVESRREWINAAAGVAADSLPEKEERSGASAAGMADMFCGRKCLICGETLEVKSTTGSKGYVDGGTVYLPQAQCDKNQRLQALRALIKRLSKQHVSVDVAHFGSKISCCPTRIEFKSLGASWVRCSNPREKAVVLDYRICQLPEKLQQYLIAHAFVHFRCDGHERDFWQEMSKFFPDYDAMERELGRYAFLKEI</sequence>
<proteinExistence type="predicted"/>
<dbReference type="InterPro" id="IPR002725">
    <property type="entry name" value="YgjP-like_metallopeptidase"/>
</dbReference>
<dbReference type="AlphaFoldDB" id="A0A9D1MXA1"/>
<protein>
    <submittedName>
        <fullName evidence="2">DUF45 domain-containing protein</fullName>
    </submittedName>
</protein>
<dbReference type="CDD" id="cd07344">
    <property type="entry name" value="M48_yhfN_like"/>
    <property type="match status" value="1"/>
</dbReference>
<dbReference type="Gene3D" id="3.30.2010.10">
    <property type="entry name" value="Metalloproteases ('zincins'), catalytic domain"/>
    <property type="match status" value="1"/>
</dbReference>
<evidence type="ECO:0000313" key="3">
    <source>
        <dbReference type="Proteomes" id="UP000886852"/>
    </source>
</evidence>
<accession>A0A9D1MXA1</accession>
<comment type="caution">
    <text evidence="2">The sequence shown here is derived from an EMBL/GenBank/DDBJ whole genome shotgun (WGS) entry which is preliminary data.</text>
</comment>
<feature type="domain" description="YgjP-like metallopeptidase" evidence="1">
    <location>
        <begin position="13"/>
        <end position="224"/>
    </location>
</feature>
<reference evidence="2" key="1">
    <citation type="submission" date="2020-10" db="EMBL/GenBank/DDBJ databases">
        <authorList>
            <person name="Gilroy R."/>
        </authorList>
    </citation>
    <scope>NUCLEOTIDE SEQUENCE</scope>
    <source>
        <strain evidence="2">ChiHjej12B11-7776</strain>
    </source>
</reference>
<name>A0A9D1MXA1_9BACT</name>
<dbReference type="InterPro" id="IPR053136">
    <property type="entry name" value="UTP_pyrophosphatase-like"/>
</dbReference>
<dbReference type="Proteomes" id="UP000886852">
    <property type="component" value="Unassembled WGS sequence"/>
</dbReference>
<evidence type="ECO:0000313" key="2">
    <source>
        <dbReference type="EMBL" id="HIU90830.1"/>
    </source>
</evidence>